<dbReference type="InterPro" id="IPR048406">
    <property type="entry name" value="GldM_Ig-like-2"/>
</dbReference>
<dbReference type="AlphaFoldDB" id="A0A401U7A6"/>
<name>A0A401U7A6_9BACT</name>
<feature type="domain" description="Gliding motility-associated protein GldM first immunoglobulin-like" evidence="3">
    <location>
        <begin position="223"/>
        <end position="325"/>
    </location>
</feature>
<feature type="domain" description="Gliding motility-associated protein GldM C-terminal" evidence="1">
    <location>
        <begin position="409"/>
        <end position="526"/>
    </location>
</feature>
<evidence type="ECO:0000313" key="6">
    <source>
        <dbReference type="Proteomes" id="UP000288227"/>
    </source>
</evidence>
<reference evidence="5 6" key="1">
    <citation type="submission" date="2018-11" db="EMBL/GenBank/DDBJ databases">
        <title>Chryseotalea sanarue gen. nov., sp., nov., a member of the family Cytophagaceae, isolated from a brackish lake in Hamamatsu Japan.</title>
        <authorList>
            <person name="Maejima Y."/>
            <person name="Iino T."/>
            <person name="Muraguchi Y."/>
            <person name="Fukuda K."/>
            <person name="Ohkuma M."/>
            <person name="Moriuchi R."/>
            <person name="Dohra H."/>
            <person name="Kimbara K."/>
            <person name="Shintani M."/>
        </authorList>
    </citation>
    <scope>NUCLEOTIDE SEQUENCE [LARGE SCALE GENOMIC DNA]</scope>
    <source>
        <strain evidence="5 6">Ys</strain>
    </source>
</reference>
<comment type="caution">
    <text evidence="5">The sequence shown here is derived from an EMBL/GenBank/DDBJ whole genome shotgun (WGS) entry which is preliminary data.</text>
</comment>
<sequence length="529" mass="56995">MAGGKETPRQKLIGMMYLVLTALLALQVSSAVLEKFAIIHATLDELIVDGNIKNQTTFNNIIEEAGKSQNPKVLKAKENAGKVRELTKTTLASIDNLKAEMLKASGTDKIDDNFINNHGSKVATMMIDPRSPHGVGFEKLLNDYVAQISSLCPEEKFEKLTKSPEEIDMFKGNDKHANKDFRTFMFENTPPIAALASVTQIQTEVLEYESKALSRLAADANVGTIRFDKFVPMVLPKSSTVVAGTKYEAEMFITGAASAVTPEFYRDGTKLANATSASGIPIGKVEFVASGGGYDKSTGLAKKSFKADIKLADTTFSSTIEYFVAEPIIKVTTGNAPRLYMNCGNAVTFEVSGLGPAFNPTFSSTGSEIQKGNKPGIVTIIPSQRKFAVNVANGGAGLGSVNFEAKPIPRPRVIAKDASGRDIDPKQGIRANSPQIKVNAEAEANFKEEVPKDANFRIRQMNVYLVRGGTAVGTLPNYSSEIIDLKGLGALRPGDVISIEPKTIVRRTFKGGDETVPTNTSDMVQILVK</sequence>
<dbReference type="RefSeq" id="WP_127121437.1">
    <property type="nucleotide sequence ID" value="NZ_BHXQ01000002.1"/>
</dbReference>
<dbReference type="NCBIfam" id="TIGR03517">
    <property type="entry name" value="GldM_gliding"/>
    <property type="match status" value="1"/>
</dbReference>
<proteinExistence type="predicted"/>
<feature type="domain" description="Gliding motility-associated protein GldM N-terminal" evidence="2">
    <location>
        <begin position="32"/>
        <end position="217"/>
    </location>
</feature>
<evidence type="ECO:0000259" key="1">
    <source>
        <dbReference type="Pfam" id="PF12080"/>
    </source>
</evidence>
<evidence type="ECO:0000259" key="4">
    <source>
        <dbReference type="Pfam" id="PF21602"/>
    </source>
</evidence>
<dbReference type="InterPro" id="IPR022720">
    <property type="entry name" value="Motility-assoc_prot_GldM_N"/>
</dbReference>
<evidence type="ECO:0000313" key="5">
    <source>
        <dbReference type="EMBL" id="GCC50769.1"/>
    </source>
</evidence>
<dbReference type="InterPro" id="IPR022719">
    <property type="entry name" value="Motility-assoc_prot_GldM_C"/>
</dbReference>
<evidence type="ECO:0000259" key="3">
    <source>
        <dbReference type="Pfam" id="PF21601"/>
    </source>
</evidence>
<dbReference type="Proteomes" id="UP000288227">
    <property type="component" value="Unassembled WGS sequence"/>
</dbReference>
<keyword evidence="6" id="KW-1185">Reference proteome</keyword>
<gene>
    <name evidence="5" type="ORF">SanaruYs_09870</name>
</gene>
<dbReference type="Pfam" id="PF21602">
    <property type="entry name" value="GldM_3rd"/>
    <property type="match status" value="1"/>
</dbReference>
<dbReference type="Pfam" id="PF12081">
    <property type="entry name" value="GldM_1st"/>
    <property type="match status" value="1"/>
</dbReference>
<organism evidence="5 6">
    <name type="scientific">Chryseotalea sanaruensis</name>
    <dbReference type="NCBI Taxonomy" id="2482724"/>
    <lineage>
        <taxon>Bacteria</taxon>
        <taxon>Pseudomonadati</taxon>
        <taxon>Bacteroidota</taxon>
        <taxon>Cytophagia</taxon>
        <taxon>Cytophagales</taxon>
        <taxon>Chryseotaleaceae</taxon>
        <taxon>Chryseotalea</taxon>
    </lineage>
</organism>
<dbReference type="InterPro" id="IPR019859">
    <property type="entry name" value="Motility-assoc_prot_GldM"/>
</dbReference>
<dbReference type="InterPro" id="IPR048405">
    <property type="entry name" value="GldM_Ig-like-1"/>
</dbReference>
<dbReference type="EMBL" id="BHXQ01000002">
    <property type="protein sequence ID" value="GCC50769.1"/>
    <property type="molecule type" value="Genomic_DNA"/>
</dbReference>
<dbReference type="Pfam" id="PF21601">
    <property type="entry name" value="GldM_2nd"/>
    <property type="match status" value="1"/>
</dbReference>
<evidence type="ECO:0000259" key="2">
    <source>
        <dbReference type="Pfam" id="PF12081"/>
    </source>
</evidence>
<accession>A0A401U7A6</accession>
<feature type="domain" description="Gliding motility-associated protein GldM second immunoglobulin-like" evidence="4">
    <location>
        <begin position="329"/>
        <end position="404"/>
    </location>
</feature>
<protein>
    <submittedName>
        <fullName evidence="5">Gliding motility protein GldM</fullName>
    </submittedName>
</protein>
<dbReference type="Pfam" id="PF12080">
    <property type="entry name" value="GldM_4th"/>
    <property type="match status" value="1"/>
</dbReference>
<dbReference type="OrthoDB" id="1490890at2"/>